<proteinExistence type="predicted"/>
<dbReference type="EMBL" id="CAUJNA010000140">
    <property type="protein sequence ID" value="CAJ1372522.1"/>
    <property type="molecule type" value="Genomic_DNA"/>
</dbReference>
<feature type="compositionally biased region" description="Basic and acidic residues" evidence="1">
    <location>
        <begin position="155"/>
        <end position="173"/>
    </location>
</feature>
<feature type="region of interest" description="Disordered" evidence="1">
    <location>
        <begin position="72"/>
        <end position="213"/>
    </location>
</feature>
<name>A0AA36HNT6_9DINO</name>
<feature type="region of interest" description="Disordered" evidence="1">
    <location>
        <begin position="1"/>
        <end position="36"/>
    </location>
</feature>
<organism evidence="2 3">
    <name type="scientific">Effrenium voratum</name>
    <dbReference type="NCBI Taxonomy" id="2562239"/>
    <lineage>
        <taxon>Eukaryota</taxon>
        <taxon>Sar</taxon>
        <taxon>Alveolata</taxon>
        <taxon>Dinophyceae</taxon>
        <taxon>Suessiales</taxon>
        <taxon>Symbiodiniaceae</taxon>
        <taxon>Effrenium</taxon>
    </lineage>
</organism>
<evidence type="ECO:0000313" key="3">
    <source>
        <dbReference type="Proteomes" id="UP001178507"/>
    </source>
</evidence>
<keyword evidence="3" id="KW-1185">Reference proteome</keyword>
<sequence length="326" mass="35639">MNELQAKLNKRRSVVEESGLKFESEPAAHPQGVTVTHAPASPYRTYAAPPAVNHSGGGDFLAAINRRRATVDGDGETFESTPSVKTADAAASTPVGVSPAGHKARHGMADFRTAIDQQRAKVDGGADNWESKPAQRTADCASSLRSETMQSGVEAKPRMEDKSMEEAQIKESTEEPTDEPADHDVQDDLQDDQDDQDDELESPSHGKEAVPVRTTLTAARGRVSWLIRLGQQLEEEYVTDFALSSFQPVQLRLQPSEQGCRLSLHAPEGASDALEVKLFVGKGWKKKGFRTWRTTSPLVEDFATDLTHRSSVLCGAIFKEEAWLEK</sequence>
<dbReference type="AlphaFoldDB" id="A0AA36HNT6"/>
<evidence type="ECO:0000256" key="1">
    <source>
        <dbReference type="SAM" id="MobiDB-lite"/>
    </source>
</evidence>
<feature type="compositionally biased region" description="Acidic residues" evidence="1">
    <location>
        <begin position="187"/>
        <end position="201"/>
    </location>
</feature>
<dbReference type="Proteomes" id="UP001178507">
    <property type="component" value="Unassembled WGS sequence"/>
</dbReference>
<evidence type="ECO:0000313" key="2">
    <source>
        <dbReference type="EMBL" id="CAJ1372522.1"/>
    </source>
</evidence>
<reference evidence="2" key="1">
    <citation type="submission" date="2023-08" db="EMBL/GenBank/DDBJ databases">
        <authorList>
            <person name="Chen Y."/>
            <person name="Shah S."/>
            <person name="Dougan E. K."/>
            <person name="Thang M."/>
            <person name="Chan C."/>
        </authorList>
    </citation>
    <scope>NUCLEOTIDE SEQUENCE</scope>
</reference>
<comment type="caution">
    <text evidence="2">The sequence shown here is derived from an EMBL/GenBank/DDBJ whole genome shotgun (WGS) entry which is preliminary data.</text>
</comment>
<feature type="compositionally biased region" description="Basic and acidic residues" evidence="1">
    <location>
        <begin position="13"/>
        <end position="26"/>
    </location>
</feature>
<gene>
    <name evidence="2" type="ORF">EVOR1521_LOCUS2582</name>
</gene>
<accession>A0AA36HNT6</accession>
<protein>
    <submittedName>
        <fullName evidence="2">Uncharacterized protein</fullName>
    </submittedName>
</protein>